<feature type="region of interest" description="Disordered" evidence="1">
    <location>
        <begin position="851"/>
        <end position="1107"/>
    </location>
</feature>
<evidence type="ECO:0000313" key="4">
    <source>
        <dbReference type="Proteomes" id="UP001194696"/>
    </source>
</evidence>
<feature type="compositionally biased region" description="Low complexity" evidence="1">
    <location>
        <begin position="128"/>
        <end position="150"/>
    </location>
</feature>
<feature type="compositionally biased region" description="Low complexity" evidence="1">
    <location>
        <begin position="863"/>
        <end position="879"/>
    </location>
</feature>
<feature type="region of interest" description="Disordered" evidence="1">
    <location>
        <begin position="627"/>
        <end position="663"/>
    </location>
</feature>
<feature type="compositionally biased region" description="Low complexity" evidence="1">
    <location>
        <begin position="636"/>
        <end position="654"/>
    </location>
</feature>
<feature type="compositionally biased region" description="Polar residues" evidence="1">
    <location>
        <begin position="1084"/>
        <end position="1104"/>
    </location>
</feature>
<feature type="compositionally biased region" description="Acidic residues" evidence="1">
    <location>
        <begin position="1051"/>
        <end position="1070"/>
    </location>
</feature>
<feature type="region of interest" description="Disordered" evidence="1">
    <location>
        <begin position="499"/>
        <end position="605"/>
    </location>
</feature>
<reference evidence="3 4" key="1">
    <citation type="journal article" date="2020" name="Fungal Divers.">
        <title>Resolving the Mortierellaceae phylogeny through synthesis of multi-gene phylogenetics and phylogenomics.</title>
        <authorList>
            <person name="Vandepol N."/>
            <person name="Liber J."/>
            <person name="Desiro A."/>
            <person name="Na H."/>
            <person name="Kennedy M."/>
            <person name="Barry K."/>
            <person name="Grigoriev I.V."/>
            <person name="Miller A.N."/>
            <person name="O'Donnell K."/>
            <person name="Stajich J.E."/>
            <person name="Bonito G."/>
        </authorList>
    </citation>
    <scope>NUCLEOTIDE SEQUENCE [LARGE SCALE GENOMIC DNA]</scope>
    <source>
        <strain evidence="3 4">AD045</strain>
    </source>
</reference>
<feature type="region of interest" description="Disordered" evidence="1">
    <location>
        <begin position="402"/>
        <end position="480"/>
    </location>
</feature>
<dbReference type="CDD" id="cd00821">
    <property type="entry name" value="PH"/>
    <property type="match status" value="1"/>
</dbReference>
<accession>A0ABQ7KBW5</accession>
<feature type="compositionally biased region" description="Polar residues" evidence="1">
    <location>
        <begin position="37"/>
        <end position="65"/>
    </location>
</feature>
<dbReference type="EMBL" id="JAAAIM010000087">
    <property type="protein sequence ID" value="KAG0295356.1"/>
    <property type="molecule type" value="Genomic_DNA"/>
</dbReference>
<dbReference type="SMART" id="SM00233">
    <property type="entry name" value="PH"/>
    <property type="match status" value="1"/>
</dbReference>
<evidence type="ECO:0000313" key="3">
    <source>
        <dbReference type="EMBL" id="KAG0295356.1"/>
    </source>
</evidence>
<evidence type="ECO:0000256" key="1">
    <source>
        <dbReference type="SAM" id="MobiDB-lite"/>
    </source>
</evidence>
<feature type="region of interest" description="Disordered" evidence="1">
    <location>
        <begin position="1"/>
        <end position="150"/>
    </location>
</feature>
<dbReference type="Proteomes" id="UP001194696">
    <property type="component" value="Unassembled WGS sequence"/>
</dbReference>
<feature type="compositionally biased region" description="Low complexity" evidence="1">
    <location>
        <begin position="908"/>
        <end position="938"/>
    </location>
</feature>
<proteinExistence type="predicted"/>
<dbReference type="Pfam" id="PF00169">
    <property type="entry name" value="PH"/>
    <property type="match status" value="1"/>
</dbReference>
<feature type="compositionally biased region" description="Low complexity" evidence="1">
    <location>
        <begin position="571"/>
        <end position="597"/>
    </location>
</feature>
<feature type="compositionally biased region" description="Low complexity" evidence="1">
    <location>
        <begin position="21"/>
        <end position="36"/>
    </location>
</feature>
<gene>
    <name evidence="3" type="ORF">BGZ96_011924</name>
</gene>
<feature type="compositionally biased region" description="Low complexity" evidence="1">
    <location>
        <begin position="744"/>
        <end position="758"/>
    </location>
</feature>
<feature type="region of interest" description="Disordered" evidence="1">
    <location>
        <begin position="693"/>
        <end position="831"/>
    </location>
</feature>
<organism evidence="3 4">
    <name type="scientific">Linnemannia gamsii</name>
    <dbReference type="NCBI Taxonomy" id="64522"/>
    <lineage>
        <taxon>Eukaryota</taxon>
        <taxon>Fungi</taxon>
        <taxon>Fungi incertae sedis</taxon>
        <taxon>Mucoromycota</taxon>
        <taxon>Mortierellomycotina</taxon>
        <taxon>Mortierellomycetes</taxon>
        <taxon>Mortierellales</taxon>
        <taxon>Mortierellaceae</taxon>
        <taxon>Linnemannia</taxon>
    </lineage>
</organism>
<feature type="compositionally biased region" description="Low complexity" evidence="1">
    <location>
        <begin position="779"/>
        <end position="798"/>
    </location>
</feature>
<dbReference type="InterPro" id="IPR001849">
    <property type="entry name" value="PH_domain"/>
</dbReference>
<dbReference type="Gene3D" id="2.30.29.30">
    <property type="entry name" value="Pleckstrin-homology domain (PH domain)/Phosphotyrosine-binding domain (PTB)"/>
    <property type="match status" value="1"/>
</dbReference>
<feature type="compositionally biased region" description="Low complexity" evidence="1">
    <location>
        <begin position="955"/>
        <end position="982"/>
    </location>
</feature>
<feature type="compositionally biased region" description="Pro residues" evidence="1">
    <location>
        <begin position="408"/>
        <end position="421"/>
    </location>
</feature>
<dbReference type="PROSITE" id="PS50003">
    <property type="entry name" value="PH_DOMAIN"/>
    <property type="match status" value="1"/>
</dbReference>
<keyword evidence="4" id="KW-1185">Reference proteome</keyword>
<feature type="compositionally biased region" description="Low complexity" evidence="1">
    <location>
        <begin position="991"/>
        <end position="1000"/>
    </location>
</feature>
<feature type="compositionally biased region" description="Polar residues" evidence="1">
    <location>
        <begin position="703"/>
        <end position="735"/>
    </location>
</feature>
<feature type="compositionally biased region" description="Low complexity" evidence="1">
    <location>
        <begin position="187"/>
        <end position="200"/>
    </location>
</feature>
<feature type="domain" description="PH" evidence="2">
    <location>
        <begin position="221"/>
        <end position="323"/>
    </location>
</feature>
<comment type="caution">
    <text evidence="3">The sequence shown here is derived from an EMBL/GenBank/DDBJ whole genome shotgun (WGS) entry which is preliminary data.</text>
</comment>
<feature type="compositionally biased region" description="Polar residues" evidence="1">
    <location>
        <begin position="89"/>
        <end position="108"/>
    </location>
</feature>
<protein>
    <recommendedName>
        <fullName evidence="2">PH domain-containing protein</fullName>
    </recommendedName>
</protein>
<evidence type="ECO:0000259" key="2">
    <source>
        <dbReference type="PROSITE" id="PS50003"/>
    </source>
</evidence>
<feature type="compositionally biased region" description="Low complexity" evidence="1">
    <location>
        <begin position="531"/>
        <end position="550"/>
    </location>
</feature>
<name>A0ABQ7KBW5_9FUNG</name>
<dbReference type="SUPFAM" id="SSF50729">
    <property type="entry name" value="PH domain-like"/>
    <property type="match status" value="1"/>
</dbReference>
<sequence length="1130" mass="122037">MPIATLNHPFKTSSQPDLRLNNSTYNNSSNNNSSTSRLDSFNFLKSNNGSSNHLRYNNNSYNCNGTTPTTPTHSSPPSPALLYQHQFDTDSNSNNPYTFNHSPSLTPMTTTDDESSSTASFRPRPRQLSKPSAMPSPLSSSSHNHSSYKGNGSSLALSSFSFLTSSDKSSSTVPHPNDGNHPYGHTSNSNNNNNNKNNNNIHAIQNLSPSSQLRVRHLERNLTYAGYLTKFSSRTFFSRKQWKRRYFILSQKSLHCFKSSDPQHPLLESITLCPDTIICVTDMFAGKRFCLQISSPGEKHWYVLADNATEMSGWLRELKGTVQRVRTLQIDSRPPTFYSEASEISDMSSSLGIRGVPNVPAIPTQYEMDEHTRSLVGSTRHGASPSQASFYSVQHSLDAYHGQAKSLSPPPRPITPKPSTPTPGALPQHQHQRHQGSLQAHSLGQNHGLTSPSSSNSDPMPLPEPRRRRNSSLSTGQPATDYASFGSVMARAEALAEVQKESSSSSWSIPAKYEGASSGSATLPRSKRDSIVSTMSSMSSASNSHRMSSMVDRSEAMASVPHRSAQRLMGSPSRPMSPVSSRPLSPSMTRTSPRSSLVISPPPRSIHRPVSVSIRHSTQILPPPHIITTGLSSQYSTGSPLSSNPPTSSLPATPDSIGSSYQQMYSGPLSRITSLRHQRDLSSNRQSMISLASNHSGIAPGTGSLQERVQRSSSKTNIMRPSMPSATTGIQPHSKSTADRTHSSRPLSPTPSLASAPTLPLPLPPRSNSSSPSREKEPTPSITSTSSQSSATTSQSQSTDREQPSRRASSVPRHHEPDLKIPNRSNARARSSSYETAVLVSKLNEVHLARKASTPSPRLSAVISPSQISSPTSSGSGSESGHRHLRQMSLPLQSMYVLPDPPSREAPTHPTNSTSTSPSRTLRQRSSGSSNSLRPLSSVVGQQVPSLGGGVARRSSNVSSTLSGGSNRDSVVRTTGGSSTSGHHQHHRHSVQIVPLQTVLPAPPTTALPSKPNEPSEGGSTKNEKRISSVHQASASSTSSTTAGTGFGVIIEEEEDEEEEDDEDDEDESEFGTSLPFEELEAVKQSTEQDLDQDSTATTPTTSLGVRPEYYATKERTVVEYIFPSEAFPV</sequence>
<dbReference type="InterPro" id="IPR011993">
    <property type="entry name" value="PH-like_dom_sf"/>
</dbReference>
<feature type="region of interest" description="Disordered" evidence="1">
    <location>
        <begin position="166"/>
        <end position="202"/>
    </location>
</feature>
<feature type="compositionally biased region" description="Low complexity" evidence="1">
    <location>
        <begin position="1033"/>
        <end position="1043"/>
    </location>
</feature>
<feature type="compositionally biased region" description="Polar residues" evidence="1">
    <location>
        <begin position="435"/>
        <end position="458"/>
    </location>
</feature>